<evidence type="ECO:0000259" key="2">
    <source>
        <dbReference type="Pfam" id="PF08334"/>
    </source>
</evidence>
<gene>
    <name evidence="3" type="ORF">METZ01_LOCUS341039</name>
</gene>
<evidence type="ECO:0000256" key="1">
    <source>
        <dbReference type="SAM" id="MobiDB-lite"/>
    </source>
</evidence>
<dbReference type="InterPro" id="IPR010054">
    <property type="entry name" value="Type2_sec_GspG"/>
</dbReference>
<dbReference type="SUPFAM" id="SSF54523">
    <property type="entry name" value="Pili subunits"/>
    <property type="match status" value="1"/>
</dbReference>
<dbReference type="Pfam" id="PF08334">
    <property type="entry name" value="T2SSG"/>
    <property type="match status" value="1"/>
</dbReference>
<evidence type="ECO:0000313" key="3">
    <source>
        <dbReference type="EMBL" id="SVC88185.1"/>
    </source>
</evidence>
<organism evidence="3">
    <name type="scientific">marine metagenome</name>
    <dbReference type="NCBI Taxonomy" id="408172"/>
    <lineage>
        <taxon>unclassified sequences</taxon>
        <taxon>metagenomes</taxon>
        <taxon>ecological metagenomes</taxon>
    </lineage>
</organism>
<feature type="domain" description="Type II secretion system protein GspG C-terminal" evidence="2">
    <location>
        <begin position="15"/>
        <end position="119"/>
    </location>
</feature>
<proteinExistence type="predicted"/>
<dbReference type="InterPro" id="IPR045584">
    <property type="entry name" value="Pilin-like"/>
</dbReference>
<sequence length="125" mass="13407">MAILSLIIGLVTPAVIGYLSRAKTDVTRIQLDSLATALDLYQLDVGHYPRQADGLAALTTRPSGEKFWKGPYLKGVVPLDPWNRPYLYRRSDRDASGYSLLSLGADGKTGGEGEDADIAAPSSTP</sequence>
<name>A0A382QTK2_9ZZZZ</name>
<accession>A0A382QTK2</accession>
<dbReference type="NCBIfam" id="TIGR01710">
    <property type="entry name" value="typeII_sec_gspG"/>
    <property type="match status" value="1"/>
</dbReference>
<protein>
    <recommendedName>
        <fullName evidence="2">Type II secretion system protein GspG C-terminal domain-containing protein</fullName>
    </recommendedName>
</protein>
<dbReference type="AlphaFoldDB" id="A0A382QTK2"/>
<feature type="region of interest" description="Disordered" evidence="1">
    <location>
        <begin position="104"/>
        <end position="125"/>
    </location>
</feature>
<dbReference type="EMBL" id="UINC01116440">
    <property type="protein sequence ID" value="SVC88185.1"/>
    <property type="molecule type" value="Genomic_DNA"/>
</dbReference>
<dbReference type="InterPro" id="IPR013545">
    <property type="entry name" value="T2SS_protein-GspG_C"/>
</dbReference>
<dbReference type="GO" id="GO:0015628">
    <property type="term" value="P:protein secretion by the type II secretion system"/>
    <property type="evidence" value="ECO:0007669"/>
    <property type="project" value="InterPro"/>
</dbReference>
<reference evidence="3" key="1">
    <citation type="submission" date="2018-05" db="EMBL/GenBank/DDBJ databases">
        <authorList>
            <person name="Lanie J.A."/>
            <person name="Ng W.-L."/>
            <person name="Kazmierczak K.M."/>
            <person name="Andrzejewski T.M."/>
            <person name="Davidsen T.M."/>
            <person name="Wayne K.J."/>
            <person name="Tettelin H."/>
            <person name="Glass J.I."/>
            <person name="Rusch D."/>
            <person name="Podicherti R."/>
            <person name="Tsui H.-C.T."/>
            <person name="Winkler M.E."/>
        </authorList>
    </citation>
    <scope>NUCLEOTIDE SEQUENCE</scope>
</reference>
<dbReference type="GO" id="GO:0015627">
    <property type="term" value="C:type II protein secretion system complex"/>
    <property type="evidence" value="ECO:0007669"/>
    <property type="project" value="InterPro"/>
</dbReference>
<dbReference type="Gene3D" id="3.30.700.10">
    <property type="entry name" value="Glycoprotein, Type 4 Pilin"/>
    <property type="match status" value="1"/>
</dbReference>